<sequence length="989" mass="109274">MPQRLHHHTPTLGAQDPRGLTVREVAYHRRTAEQALEPRITRHVYGPCGQLHEQWDPRLGALRKTEPATAPNQRTRYSLSGRVVQSDNVDSGRCITWRGPADQVLDTWDAAQTRHTHEYDPLLRLTAVYEQQTGEPDRRCTERFSYAGAHSRQALLNRCGRLRRHDDAAGTVLFERYDLCANSTVQTRRFVQDLAEAPMLTALPHVAVEAQSHTTHWQYGPLGQLVAQTDAAGNQQQPRYGVDGLPGSLAILFNNGLQRILVQERRYSAGGKVEAEQAGNGVRSTWTYDPADERLQRLFTHRTRQPRTVLQDLTYAYDPTGQVLSVQDTAQPVQWSDNTRIAALSTYTYDTLNQLIEATGREHAHQAGGAALPPRVDFATRGAPRCRGWRQHYAYDASGNLIKLRHVPTQGSGYTRQLTVSGTSNQGWAATSNMTSMPGRVSGFDPNGNQRVLGPGQTLRWNARDQLQGLTHIERDDAASDEELYRYDGDGQRVYKVRRANAHTRTHLSDTRYLPGLEIRRNTATGEQLNVLVINRAFANVRILQWAQGRPTGIPDGQVRYALSDHQGNHSLELDQDERLLSQEHYYPYGGTAWWATSNAIEADYKTLRFSGKERDASGLYYFGYRYYAPWLMRWLSADPAGNVEGLNLYALARGNPINRVDAQGLQSQALDLPKSRFATLRGFTTHVANRVRSRLQLAASAAIRDALATYISNALSAGLDVMLFEGRQPTAALNNALRNTVAALDALAMMHMSSGLLGTVMRWSPLIGFAVAAAADRGFMMRALTEGGDTELEWDPVARQRLGGHIRAFSREIVQQALRGLGDTASWGATPLMARVPRTLLASAAYSVATIPNAVYGQSVPGLLLPNVTPLIEAYDAAMGTVLRSGHRTARHEVHQHTLQLPPLTDTLHGGMSRMFNQAWTYWAGVGIEAVAAAITGAPAAAQSAGARTWVGVARGVVSALTEVRGLLLQTARVGFRHISTLWRASTA</sequence>
<dbReference type="RefSeq" id="WP_097192193.1">
    <property type="nucleotide sequence ID" value="NZ_OBKZ01000022.1"/>
</dbReference>
<dbReference type="Gene3D" id="2.180.10.10">
    <property type="entry name" value="RHS repeat-associated core"/>
    <property type="match status" value="1"/>
</dbReference>
<dbReference type="InterPro" id="IPR050708">
    <property type="entry name" value="T6SS_VgrG/RHS"/>
</dbReference>
<dbReference type="Proteomes" id="UP000219564">
    <property type="component" value="Unassembled WGS sequence"/>
</dbReference>
<evidence type="ECO:0000313" key="2">
    <source>
        <dbReference type="Proteomes" id="UP000219564"/>
    </source>
</evidence>
<accession>A0AAX2H9P2</accession>
<name>A0AAX2H9P2_9PSED</name>
<reference evidence="1 2" key="1">
    <citation type="submission" date="2017-08" db="EMBL/GenBank/DDBJ databases">
        <authorList>
            <person name="Chaillou S."/>
        </authorList>
    </citation>
    <scope>NUCLEOTIDE SEQUENCE [LARGE SCALE GENOMIC DNA]</scope>
    <source>
        <strain evidence="1 2">MFPA15A1205</strain>
    </source>
</reference>
<dbReference type="PANTHER" id="PTHR32305:SF15">
    <property type="entry name" value="PROTEIN RHSA-RELATED"/>
    <property type="match status" value="1"/>
</dbReference>
<comment type="caution">
    <text evidence="1">The sequence shown here is derived from an EMBL/GenBank/DDBJ whole genome shotgun (WGS) entry which is preliminary data.</text>
</comment>
<dbReference type="AlphaFoldDB" id="A0AAX2H9P2"/>
<organism evidence="1 2">
    <name type="scientific">Pseudomonas lundensis</name>
    <dbReference type="NCBI Taxonomy" id="86185"/>
    <lineage>
        <taxon>Bacteria</taxon>
        <taxon>Pseudomonadati</taxon>
        <taxon>Pseudomonadota</taxon>
        <taxon>Gammaproteobacteria</taxon>
        <taxon>Pseudomonadales</taxon>
        <taxon>Pseudomonadaceae</taxon>
        <taxon>Pseudomonas</taxon>
    </lineage>
</organism>
<dbReference type="EMBL" id="OBKZ01000022">
    <property type="protein sequence ID" value="SOB53198.1"/>
    <property type="molecule type" value="Genomic_DNA"/>
</dbReference>
<gene>
    <name evidence="1" type="primary">tccC2</name>
    <name evidence="1" type="ORF">PLUA15_290085</name>
</gene>
<protein>
    <submittedName>
        <fullName evidence="1">Insecticidal toxin complex protein TccC2</fullName>
    </submittedName>
</protein>
<dbReference type="NCBIfam" id="TIGR03696">
    <property type="entry name" value="Rhs_assc_core"/>
    <property type="match status" value="1"/>
</dbReference>
<proteinExistence type="predicted"/>
<dbReference type="PANTHER" id="PTHR32305">
    <property type="match status" value="1"/>
</dbReference>
<dbReference type="InterPro" id="IPR022385">
    <property type="entry name" value="Rhs_assc_core"/>
</dbReference>
<evidence type="ECO:0000313" key="1">
    <source>
        <dbReference type="EMBL" id="SOB53198.1"/>
    </source>
</evidence>